<dbReference type="WBParaSite" id="ES5_v2.g14544.t1">
    <property type="protein sequence ID" value="ES5_v2.g14544.t1"/>
    <property type="gene ID" value="ES5_v2.g14544"/>
</dbReference>
<organism evidence="1 2">
    <name type="scientific">Panagrolaimus sp. ES5</name>
    <dbReference type="NCBI Taxonomy" id="591445"/>
    <lineage>
        <taxon>Eukaryota</taxon>
        <taxon>Metazoa</taxon>
        <taxon>Ecdysozoa</taxon>
        <taxon>Nematoda</taxon>
        <taxon>Chromadorea</taxon>
        <taxon>Rhabditida</taxon>
        <taxon>Tylenchina</taxon>
        <taxon>Panagrolaimomorpha</taxon>
        <taxon>Panagrolaimoidea</taxon>
        <taxon>Panagrolaimidae</taxon>
        <taxon>Panagrolaimus</taxon>
    </lineage>
</organism>
<evidence type="ECO:0000313" key="1">
    <source>
        <dbReference type="Proteomes" id="UP000887579"/>
    </source>
</evidence>
<dbReference type="Proteomes" id="UP000887579">
    <property type="component" value="Unplaced"/>
</dbReference>
<reference evidence="2" key="1">
    <citation type="submission" date="2022-11" db="UniProtKB">
        <authorList>
            <consortium name="WormBaseParasite"/>
        </authorList>
    </citation>
    <scope>IDENTIFICATION</scope>
</reference>
<name>A0AC34FCK1_9BILA</name>
<accession>A0AC34FCK1</accession>
<evidence type="ECO:0000313" key="2">
    <source>
        <dbReference type="WBParaSite" id="ES5_v2.g14544.t1"/>
    </source>
</evidence>
<proteinExistence type="predicted"/>
<sequence>MSLSQLPPSPHSSAHSAQPTATLSPVPLQTAIPTLSATLHPAFTLLPTLPTISFPTFPPFTMPPAFDQMASGYTKKKRRHKSRRKAPKKVYSTESNDENIEESEKLIKKRPTKKYLEKVESRLPKYANEELNNGENVENKREEWMVPYYGNNKQRKQKS</sequence>
<protein>
    <submittedName>
        <fullName evidence="2">Uncharacterized protein</fullName>
    </submittedName>
</protein>